<dbReference type="EMBL" id="AP024597">
    <property type="protein sequence ID" value="BCU68955.1"/>
    <property type="molecule type" value="Genomic_DNA"/>
</dbReference>
<protein>
    <submittedName>
        <fullName evidence="3">Acylaminoacyl-peptidase</fullName>
    </submittedName>
</protein>
<dbReference type="GO" id="GO:0004252">
    <property type="term" value="F:serine-type endopeptidase activity"/>
    <property type="evidence" value="ECO:0007669"/>
    <property type="project" value="TreeGrafter"/>
</dbReference>
<dbReference type="SUPFAM" id="SSF82171">
    <property type="entry name" value="DPP6 N-terminal domain-like"/>
    <property type="match status" value="1"/>
</dbReference>
<organism evidence="3 4">
    <name type="scientific">Stygiolobus caldivivus</name>
    <dbReference type="NCBI Taxonomy" id="2824673"/>
    <lineage>
        <taxon>Archaea</taxon>
        <taxon>Thermoproteota</taxon>
        <taxon>Thermoprotei</taxon>
        <taxon>Sulfolobales</taxon>
        <taxon>Sulfolobaceae</taxon>
        <taxon>Stygiolobus</taxon>
    </lineage>
</organism>
<dbReference type="Gene3D" id="2.120.10.30">
    <property type="entry name" value="TolB, C-terminal domain"/>
    <property type="match status" value="1"/>
</dbReference>
<evidence type="ECO:0000313" key="3">
    <source>
        <dbReference type="EMBL" id="BCU68955.1"/>
    </source>
</evidence>
<evidence type="ECO:0000313" key="4">
    <source>
        <dbReference type="Proteomes" id="UP000825123"/>
    </source>
</evidence>
<dbReference type="InterPro" id="IPR029058">
    <property type="entry name" value="AB_hydrolase_fold"/>
</dbReference>
<evidence type="ECO:0000259" key="2">
    <source>
        <dbReference type="Pfam" id="PF00326"/>
    </source>
</evidence>
<gene>
    <name evidence="3" type="ORF">KN1_02520</name>
</gene>
<proteinExistence type="predicted"/>
<dbReference type="GO" id="GO:0006508">
    <property type="term" value="P:proteolysis"/>
    <property type="evidence" value="ECO:0007669"/>
    <property type="project" value="InterPro"/>
</dbReference>
<dbReference type="SUPFAM" id="SSF53474">
    <property type="entry name" value="alpha/beta-Hydrolases"/>
    <property type="match status" value="1"/>
</dbReference>
<sequence>MNYDDLRLIKPVLDYDVSKDNDLIALIIRDTKPEVYLYSEGKIDTPGFPEEVVWADDNRLLITVDVDGSEKRSILEWEEGLNKLRPLLSDKYDNFSPTETKNGLLFISNRDGKTLHLYLYDGKKVSNISKGNNPISGYCTNGDLIVYSQGIYDDNVYVTDFSGQTIKEISFQESEQIIPSDQCFLDKDKFIFLSNHQNTLGIYSYDIKSGEMSSIVSILDYDIQEAVAYNNNVLYTLIRDGKSELLQVPNARLLKGGYIHDIKVVGNSIYFLMSKYSRATDLYVMENKLIQRITDSMNGIKDDFVNPVSLTYDSEGIKIHALLYSKGSEDKGVIYVHGGPDFQCVDYFNPTVQFLVKNGFKVICPDYRGSTGYGRKFNHLNDRDLGGGDLRDVVNAVKVLNVKKVAITGGSYGGYLTMMAVTTYPDKWCSAVAVVPFVNWFTEKQFEREVLRQYDEIKIGDDEKLLKERSPIFYVDRIKAPLLVLAGQNDPRCPAEETLQVVEELKKLKKEVSYRIYEGEGHGFLKVENYIDSIKQTVEFIVNHCK</sequence>
<dbReference type="KEGG" id="csty:KN1_02520"/>
<dbReference type="GeneID" id="66162003"/>
<accession>A0A8D5ZHX2</accession>
<feature type="domain" description="Peptidase S9 prolyl oligopeptidase catalytic" evidence="2">
    <location>
        <begin position="348"/>
        <end position="545"/>
    </location>
</feature>
<reference evidence="3 4" key="1">
    <citation type="submission" date="2021-04" db="EMBL/GenBank/DDBJ databases">
        <title>Complete genome sequence of Stygiolobus sp. KN-1.</title>
        <authorList>
            <person name="Nakamura K."/>
            <person name="Sakai H."/>
            <person name="Kurosawa N."/>
        </authorList>
    </citation>
    <scope>NUCLEOTIDE SEQUENCE [LARGE SCALE GENOMIC DNA]</scope>
    <source>
        <strain evidence="3 4">KN-1</strain>
    </source>
</reference>
<dbReference type="PANTHER" id="PTHR42776:SF27">
    <property type="entry name" value="DIPEPTIDYL PEPTIDASE FAMILY MEMBER 6"/>
    <property type="match status" value="1"/>
</dbReference>
<evidence type="ECO:0000256" key="1">
    <source>
        <dbReference type="ARBA" id="ARBA00022801"/>
    </source>
</evidence>
<dbReference type="InterPro" id="IPR011042">
    <property type="entry name" value="6-blade_b-propeller_TolB-like"/>
</dbReference>
<dbReference type="Pfam" id="PF00326">
    <property type="entry name" value="Peptidase_S9"/>
    <property type="match status" value="1"/>
</dbReference>
<dbReference type="AlphaFoldDB" id="A0A8D5ZHX2"/>
<keyword evidence="4" id="KW-1185">Reference proteome</keyword>
<dbReference type="Proteomes" id="UP000825123">
    <property type="component" value="Chromosome"/>
</dbReference>
<keyword evidence="1" id="KW-0378">Hydrolase</keyword>
<dbReference type="RefSeq" id="WP_221288940.1">
    <property type="nucleotide sequence ID" value="NZ_AP024597.1"/>
</dbReference>
<dbReference type="InterPro" id="IPR001375">
    <property type="entry name" value="Peptidase_S9_cat"/>
</dbReference>
<name>A0A8D5ZHX2_9CREN</name>
<dbReference type="Gene3D" id="3.40.50.1820">
    <property type="entry name" value="alpha/beta hydrolase"/>
    <property type="match status" value="1"/>
</dbReference>
<dbReference type="PANTHER" id="PTHR42776">
    <property type="entry name" value="SERINE PEPTIDASE S9 FAMILY MEMBER"/>
    <property type="match status" value="1"/>
</dbReference>